<dbReference type="InterPro" id="IPR015802">
    <property type="entry name" value="Cu_amine_oxidase_N3"/>
</dbReference>
<evidence type="ECO:0000313" key="4">
    <source>
        <dbReference type="Proteomes" id="UP001474421"/>
    </source>
</evidence>
<dbReference type="EMBL" id="JAOTOJ010000005">
    <property type="protein sequence ID" value="KAK9401237.1"/>
    <property type="molecule type" value="Genomic_DNA"/>
</dbReference>
<protein>
    <submittedName>
        <fullName evidence="3">AOC3: Amine oxidase</fullName>
    </submittedName>
</protein>
<keyword evidence="1" id="KW-0732">Signal</keyword>
<dbReference type="GO" id="GO:0009308">
    <property type="term" value="P:amine metabolic process"/>
    <property type="evidence" value="ECO:0007669"/>
    <property type="project" value="InterPro"/>
</dbReference>
<accession>A0AAW1BHE9</accession>
<keyword evidence="4" id="KW-1185">Reference proteome</keyword>
<feature type="chain" id="PRO_5043430026" evidence="1">
    <location>
        <begin position="24"/>
        <end position="257"/>
    </location>
</feature>
<organism evidence="3 4">
    <name type="scientific">Crotalus adamanteus</name>
    <name type="common">Eastern diamondback rattlesnake</name>
    <dbReference type="NCBI Taxonomy" id="8729"/>
    <lineage>
        <taxon>Eukaryota</taxon>
        <taxon>Metazoa</taxon>
        <taxon>Chordata</taxon>
        <taxon>Craniata</taxon>
        <taxon>Vertebrata</taxon>
        <taxon>Euteleostomi</taxon>
        <taxon>Lepidosauria</taxon>
        <taxon>Squamata</taxon>
        <taxon>Bifurcata</taxon>
        <taxon>Unidentata</taxon>
        <taxon>Episquamata</taxon>
        <taxon>Toxicofera</taxon>
        <taxon>Serpentes</taxon>
        <taxon>Colubroidea</taxon>
        <taxon>Viperidae</taxon>
        <taxon>Crotalinae</taxon>
        <taxon>Crotalus</taxon>
    </lineage>
</organism>
<dbReference type="SUPFAM" id="SSF54416">
    <property type="entry name" value="Amine oxidase N-terminal region"/>
    <property type="match status" value="2"/>
</dbReference>
<proteinExistence type="predicted"/>
<dbReference type="PRINTS" id="PR00766">
    <property type="entry name" value="CUDAOXIDASE"/>
</dbReference>
<name>A0AAW1BHE9_CROAD</name>
<dbReference type="GO" id="GO:0048038">
    <property type="term" value="F:quinone binding"/>
    <property type="evidence" value="ECO:0007669"/>
    <property type="project" value="InterPro"/>
</dbReference>
<dbReference type="Proteomes" id="UP001474421">
    <property type="component" value="Unassembled WGS sequence"/>
</dbReference>
<feature type="domain" description="Copper amine oxidase N3-terminal" evidence="2">
    <location>
        <begin position="127"/>
        <end position="221"/>
    </location>
</feature>
<gene>
    <name evidence="3" type="ORF">NXF25_011951</name>
</gene>
<comment type="caution">
    <text evidence="3">The sequence shown here is derived from an EMBL/GenBank/DDBJ whole genome shotgun (WGS) entry which is preliminary data.</text>
</comment>
<dbReference type="InterPro" id="IPR016182">
    <property type="entry name" value="Cu_amine_oxidase_N-reg"/>
</dbReference>
<dbReference type="AlphaFoldDB" id="A0AAW1BHE9"/>
<evidence type="ECO:0000259" key="2">
    <source>
        <dbReference type="Pfam" id="PF02728"/>
    </source>
</evidence>
<dbReference type="Pfam" id="PF02728">
    <property type="entry name" value="Cu_amine_oxidN3"/>
    <property type="match status" value="1"/>
</dbReference>
<sequence>MNSKLMYCLVAIGITIIIILVLSFQNTGENPTDCESSSQTKGQEESCQDAGSQVFQDLIPEEIMQVKSTSIAILGSQPVWEALAVIHVGNQVDPNVTEYVVGPLPEPTYHEDITAQKYGEKLSYSQRFVLANDFNEINGFLRDEYPKAANFMQEILNYNGSNIQYIHQLPPGLKSGDRKMWVSHFQNVTGYYLHPIGLEVQVDHSSLDVSEWKVTKVFYNGQYFEDMEDLERQFNKGKVRVGKVKEVPLDGGYSSLK</sequence>
<dbReference type="Gene3D" id="3.10.450.40">
    <property type="match status" value="2"/>
</dbReference>
<dbReference type="FunFam" id="3.10.450.40:FF:000001">
    <property type="entry name" value="Amine oxidase"/>
    <property type="match status" value="1"/>
</dbReference>
<evidence type="ECO:0000256" key="1">
    <source>
        <dbReference type="SAM" id="SignalP"/>
    </source>
</evidence>
<evidence type="ECO:0000313" key="3">
    <source>
        <dbReference type="EMBL" id="KAK9401237.1"/>
    </source>
</evidence>
<feature type="signal peptide" evidence="1">
    <location>
        <begin position="1"/>
        <end position="23"/>
    </location>
</feature>
<dbReference type="GO" id="GO:0005507">
    <property type="term" value="F:copper ion binding"/>
    <property type="evidence" value="ECO:0007669"/>
    <property type="project" value="InterPro"/>
</dbReference>
<dbReference type="GO" id="GO:0008131">
    <property type="term" value="F:primary methylamine oxidase activity"/>
    <property type="evidence" value="ECO:0007669"/>
    <property type="project" value="InterPro"/>
</dbReference>
<reference evidence="3 4" key="1">
    <citation type="journal article" date="2024" name="Proc. Natl. Acad. Sci. U.S.A.">
        <title>The genetic regulatory architecture and epigenomic basis for age-related changes in rattlesnake venom.</title>
        <authorList>
            <person name="Hogan M.P."/>
            <person name="Holding M.L."/>
            <person name="Nystrom G.S."/>
            <person name="Colston T.J."/>
            <person name="Bartlett D.A."/>
            <person name="Mason A.J."/>
            <person name="Ellsworth S.A."/>
            <person name="Rautsaw R.M."/>
            <person name="Lawrence K.C."/>
            <person name="Strickland J.L."/>
            <person name="He B."/>
            <person name="Fraser P."/>
            <person name="Margres M.J."/>
            <person name="Gilbert D.M."/>
            <person name="Gibbs H.L."/>
            <person name="Parkinson C.L."/>
            <person name="Rokyta D.R."/>
        </authorList>
    </citation>
    <scope>NUCLEOTIDE SEQUENCE [LARGE SCALE GENOMIC DNA]</scope>
    <source>
        <strain evidence="3">DRR0105</strain>
    </source>
</reference>